<reference evidence="9" key="1">
    <citation type="submission" date="2020-11" db="EMBL/GenBank/DDBJ databases">
        <authorList>
            <consortium name="DOE Joint Genome Institute"/>
            <person name="Ahrendt S."/>
            <person name="Riley R."/>
            <person name="Andreopoulos W."/>
            <person name="LaButti K."/>
            <person name="Pangilinan J."/>
            <person name="Ruiz-duenas F.J."/>
            <person name="Barrasa J.M."/>
            <person name="Sanchez-Garcia M."/>
            <person name="Camarero S."/>
            <person name="Miyauchi S."/>
            <person name="Serrano A."/>
            <person name="Linde D."/>
            <person name="Babiker R."/>
            <person name="Drula E."/>
            <person name="Ayuso-Fernandez I."/>
            <person name="Pacheco R."/>
            <person name="Padilla G."/>
            <person name="Ferreira P."/>
            <person name="Barriuso J."/>
            <person name="Kellner H."/>
            <person name="Castanera R."/>
            <person name="Alfaro M."/>
            <person name="Ramirez L."/>
            <person name="Pisabarro A.G."/>
            <person name="Kuo A."/>
            <person name="Tritt A."/>
            <person name="Lipzen A."/>
            <person name="He G."/>
            <person name="Yan M."/>
            <person name="Ng V."/>
            <person name="Cullen D."/>
            <person name="Martin F."/>
            <person name="Rosso M.-N."/>
            <person name="Henrissat B."/>
            <person name="Hibbett D."/>
            <person name="Martinez A.T."/>
            <person name="Grigoriev I.V."/>
        </authorList>
    </citation>
    <scope>NUCLEOTIDE SEQUENCE</scope>
    <source>
        <strain evidence="9">AH 44721</strain>
    </source>
</reference>
<dbReference type="EMBL" id="JADNYJ010000286">
    <property type="protein sequence ID" value="KAF8871936.1"/>
    <property type="molecule type" value="Genomic_DNA"/>
</dbReference>
<dbReference type="GO" id="GO:0005634">
    <property type="term" value="C:nucleus"/>
    <property type="evidence" value="ECO:0007669"/>
    <property type="project" value="UniProtKB-SubCell"/>
</dbReference>
<dbReference type="PROSITE" id="PS50966">
    <property type="entry name" value="ZF_SWIM"/>
    <property type="match status" value="1"/>
</dbReference>
<evidence type="ECO:0000256" key="5">
    <source>
        <dbReference type="ARBA" id="ARBA00023242"/>
    </source>
</evidence>
<evidence type="ECO:0000256" key="3">
    <source>
        <dbReference type="ARBA" id="ARBA00022771"/>
    </source>
</evidence>
<evidence type="ECO:0000256" key="1">
    <source>
        <dbReference type="ARBA" id="ARBA00004123"/>
    </source>
</evidence>
<feature type="region of interest" description="Disordered" evidence="7">
    <location>
        <begin position="328"/>
        <end position="382"/>
    </location>
</feature>
<feature type="compositionally biased region" description="Basic and acidic residues" evidence="7">
    <location>
        <begin position="357"/>
        <end position="371"/>
    </location>
</feature>
<keyword evidence="3 6" id="KW-0863">Zinc-finger</keyword>
<evidence type="ECO:0000256" key="7">
    <source>
        <dbReference type="SAM" id="MobiDB-lite"/>
    </source>
</evidence>
<evidence type="ECO:0000256" key="4">
    <source>
        <dbReference type="ARBA" id="ARBA00022833"/>
    </source>
</evidence>
<sequence length="1148" mass="129340">MKADCKIDIIPIQVEEGIDALAFTFKGVLNEVRKEIVEVAMDSTWKTNALGYELYIIIFDLIDPTWVPGISAGWIEDSIHKDDAEGLKPRTLDAEEESSKCNAEHPSIPLNDAEGSFFTADEIHRGAVNDMYHYCFENDLSQVWAYMWNQWYTPKQWSFILPRMKLTLASILDKRHIGHMKALAPWQTEFQQQWMELSLSDEECLVRKELTIQKGKIKGKKLKEHLQQIEEEEKHKPREYHTNIQDWTCSCQSYLISRFLLCKHLVRLMNTKLQNKLLTDLQFFLNLHQAHYVPFYSIKGIHIEDTQEEQTAESEVIKLGRQILSAENSGSCEGDESQSESMDGATGCWGQSGSNETEPKNKDDISNDDKATGASSSAGGVHPKMGSVLNGIFKAVERVGGSAGLVLARTRTFFLMSKDFENLRAEIWLVKPPRMLSPSDRAELLALGQQFITSGDDVTLAHLLDAIATKISDRSSPEWQAWSQYTEGLNETWVWIFKENEDIPWPTPPPEPKAVGLDASHTCSSTAVTPASQAPVTLNEKEIHDKMRAERKSSYDGAKGVGPARTSKSTRAERDRTKGGRMHDTLIDELKVDKVSNDEEVEASESRLGANVVNTLHSYMNPAKLNEKQKMKIEWSMLRMFICCAIPWNVMDNPFFEEFISTLSPNFTVPDRSAFFAKHIPQEVAAWDAMFKDFLKGQDHLTFSLDGWSSRANDEIYTFHMTTPTRRSFFTDGHIFRGESVTGDVLKDVIIRMLVTVSGIANYFGKSNYGTYHLEVQRKVDGGISAYVHGPDQELLSSGANGILTLEAYHLEEVLSSSDAGVSDLRGEVIQIYNHCFNQMMTESSHDIFLLGYYLHPMFRLNGGLQLMMPFLADGEKLHSSQYPPLFRQLLSSVLKLFQGEQKRLLDSGSEVVKSLIEEFVRYAYNEKPFQSQIWTRETTPLEWWKGLANDSNASLISRVAIKVFSISPSEICDERTASRLGWFNAAHRSSILPEHLVDSAKLYDFYVNGLSDGNFNHTARVHLSAVSSSTKNPAVRSAPSLMDLVNADNVEPRDVDVAALEEQLFNHPDPYDLAETERIDLALQEVTIRSSERFDIGDFVKLNDPRLIALITNVDTQGPGAASAPKTTTTTPKVVGEPGQWDIESFL</sequence>
<proteinExistence type="predicted"/>
<name>A0A9P5N7N0_GYMJU</name>
<keyword evidence="4" id="KW-0862">Zinc</keyword>
<evidence type="ECO:0000313" key="10">
    <source>
        <dbReference type="Proteomes" id="UP000724874"/>
    </source>
</evidence>
<dbReference type="InterPro" id="IPR007527">
    <property type="entry name" value="Znf_SWIM"/>
</dbReference>
<dbReference type="PANTHER" id="PTHR46481">
    <property type="entry name" value="ZINC FINGER BED DOMAIN-CONTAINING PROTEIN 4"/>
    <property type="match status" value="1"/>
</dbReference>
<dbReference type="OrthoDB" id="3020857at2759"/>
<dbReference type="GO" id="GO:0008270">
    <property type="term" value="F:zinc ion binding"/>
    <property type="evidence" value="ECO:0007669"/>
    <property type="project" value="UniProtKB-KW"/>
</dbReference>
<dbReference type="Pfam" id="PF04434">
    <property type="entry name" value="SWIM"/>
    <property type="match status" value="1"/>
</dbReference>
<dbReference type="SUPFAM" id="SSF53098">
    <property type="entry name" value="Ribonuclease H-like"/>
    <property type="match status" value="1"/>
</dbReference>
<accession>A0A9P5N7N0</accession>
<evidence type="ECO:0000313" key="9">
    <source>
        <dbReference type="EMBL" id="KAF8871936.1"/>
    </source>
</evidence>
<feature type="region of interest" description="Disordered" evidence="7">
    <location>
        <begin position="548"/>
        <end position="584"/>
    </location>
</feature>
<dbReference type="Proteomes" id="UP000724874">
    <property type="component" value="Unassembled WGS sequence"/>
</dbReference>
<dbReference type="AlphaFoldDB" id="A0A9P5N7N0"/>
<organism evidence="9 10">
    <name type="scientific">Gymnopilus junonius</name>
    <name type="common">Spectacular rustgill mushroom</name>
    <name type="synonym">Gymnopilus spectabilis subsp. junonius</name>
    <dbReference type="NCBI Taxonomy" id="109634"/>
    <lineage>
        <taxon>Eukaryota</taxon>
        <taxon>Fungi</taxon>
        <taxon>Dikarya</taxon>
        <taxon>Basidiomycota</taxon>
        <taxon>Agaricomycotina</taxon>
        <taxon>Agaricomycetes</taxon>
        <taxon>Agaricomycetidae</taxon>
        <taxon>Agaricales</taxon>
        <taxon>Agaricineae</taxon>
        <taxon>Hymenogastraceae</taxon>
        <taxon>Gymnopilus</taxon>
    </lineage>
</organism>
<dbReference type="PANTHER" id="PTHR46481:SF10">
    <property type="entry name" value="ZINC FINGER BED DOMAIN-CONTAINING PROTEIN 39"/>
    <property type="match status" value="1"/>
</dbReference>
<feature type="domain" description="SWIM-type" evidence="8">
    <location>
        <begin position="240"/>
        <end position="273"/>
    </location>
</feature>
<evidence type="ECO:0000256" key="2">
    <source>
        <dbReference type="ARBA" id="ARBA00022723"/>
    </source>
</evidence>
<evidence type="ECO:0000259" key="8">
    <source>
        <dbReference type="PROSITE" id="PS50966"/>
    </source>
</evidence>
<gene>
    <name evidence="9" type="ORF">CPB84DRAFT_1753800</name>
</gene>
<feature type="compositionally biased region" description="Basic and acidic residues" evidence="7">
    <location>
        <begin position="570"/>
        <end position="584"/>
    </location>
</feature>
<keyword evidence="10" id="KW-1185">Reference proteome</keyword>
<comment type="caution">
    <text evidence="9">The sequence shown here is derived from an EMBL/GenBank/DDBJ whole genome shotgun (WGS) entry which is preliminary data.</text>
</comment>
<comment type="subcellular location">
    <subcellularLocation>
        <location evidence="1">Nucleus</location>
    </subcellularLocation>
</comment>
<evidence type="ECO:0000256" key="6">
    <source>
        <dbReference type="PROSITE-ProRule" id="PRU00325"/>
    </source>
</evidence>
<keyword evidence="5" id="KW-0539">Nucleus</keyword>
<dbReference type="InterPro" id="IPR012337">
    <property type="entry name" value="RNaseH-like_sf"/>
</dbReference>
<keyword evidence="2" id="KW-0479">Metal-binding</keyword>
<protein>
    <recommendedName>
        <fullName evidence="8">SWIM-type domain-containing protein</fullName>
    </recommendedName>
</protein>
<dbReference type="InterPro" id="IPR052035">
    <property type="entry name" value="ZnF_BED_domain_contain"/>
</dbReference>